<comment type="caution">
    <text evidence="2">The sequence shown here is derived from an EMBL/GenBank/DDBJ whole genome shotgun (WGS) entry which is preliminary data.</text>
</comment>
<dbReference type="GO" id="GO:0003677">
    <property type="term" value="F:DNA binding"/>
    <property type="evidence" value="ECO:0007669"/>
    <property type="project" value="UniProtKB-KW"/>
</dbReference>
<dbReference type="Pfam" id="PF12728">
    <property type="entry name" value="HTH_17"/>
    <property type="match status" value="1"/>
</dbReference>
<proteinExistence type="predicted"/>
<dbReference type="Proteomes" id="UP000249645">
    <property type="component" value="Unassembled WGS sequence"/>
</dbReference>
<accession>A0A2W5GQH8</accession>
<evidence type="ECO:0000313" key="2">
    <source>
        <dbReference type="EMBL" id="PZP44259.1"/>
    </source>
</evidence>
<evidence type="ECO:0000313" key="3">
    <source>
        <dbReference type="Proteomes" id="UP000249645"/>
    </source>
</evidence>
<protein>
    <submittedName>
        <fullName evidence="2">DNA-binding protein</fullName>
    </submittedName>
</protein>
<dbReference type="AlphaFoldDB" id="A0A2W5GQH8"/>
<dbReference type="NCBIfam" id="TIGR01764">
    <property type="entry name" value="excise"/>
    <property type="match status" value="1"/>
</dbReference>
<organism evidence="2 3">
    <name type="scientific">Pseudopedobacter saltans</name>
    <dbReference type="NCBI Taxonomy" id="151895"/>
    <lineage>
        <taxon>Bacteria</taxon>
        <taxon>Pseudomonadati</taxon>
        <taxon>Bacteroidota</taxon>
        <taxon>Sphingobacteriia</taxon>
        <taxon>Sphingobacteriales</taxon>
        <taxon>Sphingobacteriaceae</taxon>
        <taxon>Pseudopedobacter</taxon>
    </lineage>
</organism>
<dbReference type="InterPro" id="IPR038148">
    <property type="entry name" value="Tn1545/Tn916_Xis"/>
</dbReference>
<name>A0A2W5GQH8_9SPHI</name>
<dbReference type="Gene3D" id="3.90.105.50">
    <property type="match status" value="1"/>
</dbReference>
<evidence type="ECO:0000259" key="1">
    <source>
        <dbReference type="Pfam" id="PF12728"/>
    </source>
</evidence>
<reference evidence="2 3" key="1">
    <citation type="submission" date="2017-11" db="EMBL/GenBank/DDBJ databases">
        <title>Infants hospitalized years apart are colonized by the same room-sourced microbial strains.</title>
        <authorList>
            <person name="Brooks B."/>
            <person name="Olm M.R."/>
            <person name="Firek B.A."/>
            <person name="Baker R."/>
            <person name="Thomas B.C."/>
            <person name="Morowitz M.J."/>
            <person name="Banfield J.F."/>
        </authorList>
    </citation>
    <scope>NUCLEOTIDE SEQUENCE [LARGE SCALE GENOMIC DNA]</scope>
    <source>
        <strain evidence="2">S2_009_000_R2_76</strain>
    </source>
</reference>
<gene>
    <name evidence="2" type="ORF">DI598_14730</name>
</gene>
<dbReference type="InterPro" id="IPR010093">
    <property type="entry name" value="SinI_DNA-bd"/>
</dbReference>
<dbReference type="InterPro" id="IPR041657">
    <property type="entry name" value="HTH_17"/>
</dbReference>
<feature type="domain" description="Helix-turn-helix" evidence="1">
    <location>
        <begin position="22"/>
        <end position="72"/>
    </location>
</feature>
<sequence length="100" mass="11813">MLAQIDAKIASIEEKILHQKEVLTFEEAMTYTGWAKSYLYKLTSSHKIPFYKPNGKTIYFKRKELEEYLLTNRQSTNEELECKAATYVSTSHFKKRRVRA</sequence>
<keyword evidence="2" id="KW-0238">DNA-binding</keyword>
<dbReference type="EMBL" id="QFOI01000325">
    <property type="protein sequence ID" value="PZP44259.1"/>
    <property type="molecule type" value="Genomic_DNA"/>
</dbReference>